<keyword evidence="1" id="KW-1133">Transmembrane helix</keyword>
<comment type="caution">
    <text evidence="2">The sequence shown here is derived from an EMBL/GenBank/DDBJ whole genome shotgun (WGS) entry which is preliminary data.</text>
</comment>
<dbReference type="Proteomes" id="UP001222958">
    <property type="component" value="Unassembled WGS sequence"/>
</dbReference>
<name>A0AAP4A6D0_CLOPF</name>
<dbReference type="EMBL" id="JARVUX010000002">
    <property type="protein sequence ID" value="MDH2336101.1"/>
    <property type="molecule type" value="Genomic_DNA"/>
</dbReference>
<sequence>MKSKNLKRFFKAIIVFIGLTLIIIVLMWIGVRVRYELLNNGFVESNINKFISGYFTLAALIGTILTLGYTWQSSKEKNLIEVVTKNRADWVKEMKVLFSDYFTKYDELKDNKNNINTNLDEGTTVKERTLTQIRNEISLRLNPNGVIDNEILSDLNNLILESKKTSNNKAETKKVKRNKKSKSDSIKGKKLSLREKVEKKIKIYLKCEWERIKFETKEGLKEYDFEYEFKKIQLINYFNYEEITVKELNNILIEIKLNQKSLLKKIYPQKTLSDEDINKQILKKIKKDKLSRKQVIQIITKIEEV</sequence>
<keyword evidence="1" id="KW-0812">Transmembrane</keyword>
<feature type="transmembrane region" description="Helical" evidence="1">
    <location>
        <begin position="12"/>
        <end position="31"/>
    </location>
</feature>
<evidence type="ECO:0000313" key="3">
    <source>
        <dbReference type="Proteomes" id="UP001222958"/>
    </source>
</evidence>
<dbReference type="AlphaFoldDB" id="A0AAP4A6D0"/>
<protein>
    <submittedName>
        <fullName evidence="2">Uncharacterized protein</fullName>
    </submittedName>
</protein>
<accession>A0AAP4A6D0</accession>
<dbReference type="RefSeq" id="WP_279857578.1">
    <property type="nucleotide sequence ID" value="NZ_JARVUX010000002.1"/>
</dbReference>
<reference evidence="2" key="1">
    <citation type="submission" date="2023-04" db="EMBL/GenBank/DDBJ databases">
        <title>Epidemiological investigation of Clostridium perfringens isolated from cattle.</title>
        <authorList>
            <person name="Tian R."/>
        </authorList>
    </citation>
    <scope>NUCLEOTIDE SEQUENCE</scope>
    <source>
        <strain evidence="2">ZWCP172</strain>
    </source>
</reference>
<keyword evidence="1" id="KW-0472">Membrane</keyword>
<gene>
    <name evidence="2" type="ORF">QDQ28_07835</name>
</gene>
<evidence type="ECO:0000256" key="1">
    <source>
        <dbReference type="SAM" id="Phobius"/>
    </source>
</evidence>
<evidence type="ECO:0000313" key="2">
    <source>
        <dbReference type="EMBL" id="MDH2336101.1"/>
    </source>
</evidence>
<proteinExistence type="predicted"/>
<feature type="transmembrane region" description="Helical" evidence="1">
    <location>
        <begin position="51"/>
        <end position="71"/>
    </location>
</feature>
<organism evidence="2 3">
    <name type="scientific">Clostridium perfringens</name>
    <dbReference type="NCBI Taxonomy" id="1502"/>
    <lineage>
        <taxon>Bacteria</taxon>
        <taxon>Bacillati</taxon>
        <taxon>Bacillota</taxon>
        <taxon>Clostridia</taxon>
        <taxon>Eubacteriales</taxon>
        <taxon>Clostridiaceae</taxon>
        <taxon>Clostridium</taxon>
    </lineage>
</organism>